<dbReference type="PROSITE" id="PS00630">
    <property type="entry name" value="IMP_2"/>
    <property type="match status" value="1"/>
</dbReference>
<evidence type="ECO:0000256" key="7">
    <source>
        <dbReference type="PIRSR" id="PIRSR600760-2"/>
    </source>
</evidence>
<name>A0A6J4UQR1_9BACT</name>
<dbReference type="InterPro" id="IPR022337">
    <property type="entry name" value="Inositol_monophosphatase_SuhB"/>
</dbReference>
<dbReference type="PANTHER" id="PTHR20854:SF4">
    <property type="entry name" value="INOSITOL-1-MONOPHOSPHATASE-RELATED"/>
    <property type="match status" value="1"/>
</dbReference>
<dbReference type="CDD" id="cd01639">
    <property type="entry name" value="IMPase"/>
    <property type="match status" value="1"/>
</dbReference>
<dbReference type="PRINTS" id="PR01959">
    <property type="entry name" value="SBIMPHPHTASE"/>
</dbReference>
<evidence type="ECO:0000256" key="5">
    <source>
        <dbReference type="ARBA" id="ARBA00022801"/>
    </source>
</evidence>
<dbReference type="InterPro" id="IPR020583">
    <property type="entry name" value="Inositol_monoP_metal-BS"/>
</dbReference>
<dbReference type="FunFam" id="3.40.190.80:FF:000002">
    <property type="entry name" value="Inositol-1-monophosphatase"/>
    <property type="match status" value="1"/>
</dbReference>
<dbReference type="GO" id="GO:0046854">
    <property type="term" value="P:phosphatidylinositol phosphate biosynthetic process"/>
    <property type="evidence" value="ECO:0007669"/>
    <property type="project" value="InterPro"/>
</dbReference>
<evidence type="ECO:0000256" key="1">
    <source>
        <dbReference type="ARBA" id="ARBA00001033"/>
    </source>
</evidence>
<proteinExistence type="inferred from homology"/>
<dbReference type="GO" id="GO:0007165">
    <property type="term" value="P:signal transduction"/>
    <property type="evidence" value="ECO:0007669"/>
    <property type="project" value="TreeGrafter"/>
</dbReference>
<dbReference type="FunFam" id="3.30.540.10:FF:000003">
    <property type="entry name" value="Inositol-1-monophosphatase"/>
    <property type="match status" value="1"/>
</dbReference>
<dbReference type="InterPro" id="IPR000760">
    <property type="entry name" value="Inositol_monophosphatase-like"/>
</dbReference>
<evidence type="ECO:0000313" key="9">
    <source>
        <dbReference type="EMBL" id="CAA9555598.1"/>
    </source>
</evidence>
<protein>
    <recommendedName>
        <fullName evidence="8">Inositol-1-monophosphatase</fullName>
        <ecNumber evidence="8">3.1.3.25</ecNumber>
    </recommendedName>
</protein>
<accession>A0A6J4UQR1</accession>
<dbReference type="GO" id="GO:0008934">
    <property type="term" value="F:inositol monophosphate 1-phosphatase activity"/>
    <property type="evidence" value="ECO:0007669"/>
    <property type="project" value="InterPro"/>
</dbReference>
<organism evidence="9">
    <name type="scientific">uncultured Thermomicrobiales bacterium</name>
    <dbReference type="NCBI Taxonomy" id="1645740"/>
    <lineage>
        <taxon>Bacteria</taxon>
        <taxon>Pseudomonadati</taxon>
        <taxon>Thermomicrobiota</taxon>
        <taxon>Thermomicrobia</taxon>
        <taxon>Thermomicrobiales</taxon>
        <taxon>environmental samples</taxon>
    </lineage>
</organism>
<sequence>MTTTILPDGARDIAIRAALDAGAGLRGRLSQTREVAYKGLIDLVTDADRASEELISGRIRGAFPQHGFLGEEGTRGADGSEYGWVVDPLDGTTNYAHAYPHFAVSIALERQGEAVLGVVYDPMRDELFVAERGGGATLNGAPIRVSAETELLRSLLATGFPYEPGQRHEALAVWDALMDACQGVRRDGAAALNLCWVACGRLDGFYERNLKPWDMAAGALLVAEAGGRVTDYAGGPFDLYGIEVVAAGSGLHDPLREVIAASIAGARRDVG</sequence>
<dbReference type="SUPFAM" id="SSF56655">
    <property type="entry name" value="Carbohydrate phosphatase"/>
    <property type="match status" value="1"/>
</dbReference>
<dbReference type="EC" id="3.1.3.25" evidence="8"/>
<dbReference type="PROSITE" id="PS00629">
    <property type="entry name" value="IMP_1"/>
    <property type="match status" value="1"/>
</dbReference>
<evidence type="ECO:0000256" key="8">
    <source>
        <dbReference type="RuleBase" id="RU364068"/>
    </source>
</evidence>
<dbReference type="Gene3D" id="3.30.540.10">
    <property type="entry name" value="Fructose-1,6-Bisphosphatase, subunit A, domain 1"/>
    <property type="match status" value="1"/>
</dbReference>
<keyword evidence="4 7" id="KW-0479">Metal-binding</keyword>
<evidence type="ECO:0000256" key="3">
    <source>
        <dbReference type="ARBA" id="ARBA00009759"/>
    </source>
</evidence>
<feature type="binding site" evidence="7">
    <location>
        <position position="214"/>
    </location>
    <ligand>
        <name>Mg(2+)</name>
        <dbReference type="ChEBI" id="CHEBI:18420"/>
        <label>1</label>
        <note>catalytic</note>
    </ligand>
</feature>
<feature type="binding site" evidence="7">
    <location>
        <position position="87"/>
    </location>
    <ligand>
        <name>Mg(2+)</name>
        <dbReference type="ChEBI" id="CHEBI:18420"/>
        <label>1</label>
        <note>catalytic</note>
    </ligand>
</feature>
<feature type="binding site" evidence="7">
    <location>
        <position position="90"/>
    </location>
    <ligand>
        <name>Mg(2+)</name>
        <dbReference type="ChEBI" id="CHEBI:18420"/>
        <label>2</label>
    </ligand>
</feature>
<dbReference type="GO" id="GO:0006020">
    <property type="term" value="P:inositol metabolic process"/>
    <property type="evidence" value="ECO:0007669"/>
    <property type="project" value="TreeGrafter"/>
</dbReference>
<keyword evidence="5 8" id="KW-0378">Hydrolase</keyword>
<comment type="cofactor">
    <cofactor evidence="2 7 8">
        <name>Mg(2+)</name>
        <dbReference type="ChEBI" id="CHEBI:18420"/>
    </cofactor>
</comment>
<reference evidence="9" key="1">
    <citation type="submission" date="2020-02" db="EMBL/GenBank/DDBJ databases">
        <authorList>
            <person name="Meier V. D."/>
        </authorList>
    </citation>
    <scope>NUCLEOTIDE SEQUENCE</scope>
    <source>
        <strain evidence="9">AVDCRST_MAG33</strain>
    </source>
</reference>
<evidence type="ECO:0000256" key="2">
    <source>
        <dbReference type="ARBA" id="ARBA00001946"/>
    </source>
</evidence>
<dbReference type="Pfam" id="PF00459">
    <property type="entry name" value="Inositol_P"/>
    <property type="match status" value="1"/>
</dbReference>
<evidence type="ECO:0000256" key="4">
    <source>
        <dbReference type="ARBA" id="ARBA00022723"/>
    </source>
</evidence>
<gene>
    <name evidence="9" type="ORF">AVDCRST_MAG33-1254</name>
</gene>
<comment type="catalytic activity">
    <reaction evidence="1 8">
        <text>a myo-inositol phosphate + H2O = myo-inositol + phosphate</text>
        <dbReference type="Rhea" id="RHEA:24056"/>
        <dbReference type="ChEBI" id="CHEBI:15377"/>
        <dbReference type="ChEBI" id="CHEBI:17268"/>
        <dbReference type="ChEBI" id="CHEBI:43474"/>
        <dbReference type="ChEBI" id="CHEBI:84139"/>
        <dbReference type="EC" id="3.1.3.25"/>
    </reaction>
</comment>
<dbReference type="InterPro" id="IPR020550">
    <property type="entry name" value="Inositol_monophosphatase_CS"/>
</dbReference>
<feature type="binding site" evidence="7">
    <location>
        <position position="71"/>
    </location>
    <ligand>
        <name>Mg(2+)</name>
        <dbReference type="ChEBI" id="CHEBI:18420"/>
        <label>1</label>
        <note>catalytic</note>
    </ligand>
</feature>
<dbReference type="PRINTS" id="PR00377">
    <property type="entry name" value="IMPHPHTASES"/>
</dbReference>
<dbReference type="InterPro" id="IPR033942">
    <property type="entry name" value="IMPase"/>
</dbReference>
<dbReference type="PANTHER" id="PTHR20854">
    <property type="entry name" value="INOSITOL MONOPHOSPHATASE"/>
    <property type="match status" value="1"/>
</dbReference>
<feature type="binding site" evidence="7">
    <location>
        <position position="89"/>
    </location>
    <ligand>
        <name>Mg(2+)</name>
        <dbReference type="ChEBI" id="CHEBI:18420"/>
        <label>1</label>
        <note>catalytic</note>
    </ligand>
</feature>
<dbReference type="AlphaFoldDB" id="A0A6J4UQR1"/>
<evidence type="ECO:0000256" key="6">
    <source>
        <dbReference type="ARBA" id="ARBA00022842"/>
    </source>
</evidence>
<comment type="similarity">
    <text evidence="3 8">Belongs to the inositol monophosphatase superfamily.</text>
</comment>
<dbReference type="EMBL" id="CADCWK010000123">
    <property type="protein sequence ID" value="CAA9555598.1"/>
    <property type="molecule type" value="Genomic_DNA"/>
</dbReference>
<dbReference type="GO" id="GO:0046872">
    <property type="term" value="F:metal ion binding"/>
    <property type="evidence" value="ECO:0007669"/>
    <property type="project" value="UniProtKB-KW"/>
</dbReference>
<dbReference type="Gene3D" id="3.40.190.80">
    <property type="match status" value="1"/>
</dbReference>
<keyword evidence="6 7" id="KW-0460">Magnesium</keyword>